<accession>A0ABS4K8Y8</accession>
<dbReference type="SFLD" id="SFLDG01129">
    <property type="entry name" value="C1.5:_HAD__Beta-PGM__Phosphata"/>
    <property type="match status" value="1"/>
</dbReference>
<keyword evidence="2" id="KW-1185">Reference proteome</keyword>
<dbReference type="SFLD" id="SFLDS00003">
    <property type="entry name" value="Haloacid_Dehalogenase"/>
    <property type="match status" value="1"/>
</dbReference>
<sequence>MKKILFWDFQGTLAHNDWMFSKALHTVLINNEPDSKIGIDKFKATPMIGFPWQDHKRDYLHLTKSEDWWKHAEEIFTKCYSSLGLQKEVALQYGKEVRAYLLKGEDFILYDDTLETLKYFKDKGYENIILSNHIPELPEIVGQLGLSLYVSDCLSSANIGYEKPNPKIFHYALEKYNYPEDVWMIGDSITADVMGAKAVGMKGILVRADNTDSVEYYSKDLRGVTKIIT</sequence>
<dbReference type="RefSeq" id="WP_021284146.1">
    <property type="nucleotide sequence ID" value="NZ_JAGGLL010000038.1"/>
</dbReference>
<keyword evidence="1" id="KW-0378">Hydrolase</keyword>
<proteinExistence type="predicted"/>
<evidence type="ECO:0000313" key="1">
    <source>
        <dbReference type="EMBL" id="MBP2023805.1"/>
    </source>
</evidence>
<dbReference type="InterPro" id="IPR036412">
    <property type="entry name" value="HAD-like_sf"/>
</dbReference>
<dbReference type="PANTHER" id="PTHR46191">
    <property type="match status" value="1"/>
</dbReference>
<comment type="caution">
    <text evidence="1">The sequence shown here is derived from an EMBL/GenBank/DDBJ whole genome shotgun (WGS) entry which is preliminary data.</text>
</comment>
<gene>
    <name evidence="1" type="ORF">J2Z44_003647</name>
</gene>
<dbReference type="EMBL" id="JAGGLL010000038">
    <property type="protein sequence ID" value="MBP2023805.1"/>
    <property type="molecule type" value="Genomic_DNA"/>
</dbReference>
<dbReference type="InterPro" id="IPR023198">
    <property type="entry name" value="PGP-like_dom2"/>
</dbReference>
<dbReference type="InterPro" id="IPR051828">
    <property type="entry name" value="HAD-like_hydrolase_domain"/>
</dbReference>
<protein>
    <submittedName>
        <fullName evidence="1">Hydrolase of the HAD superfamily</fullName>
    </submittedName>
</protein>
<dbReference type="NCBIfam" id="TIGR01549">
    <property type="entry name" value="HAD-SF-IA-v1"/>
    <property type="match status" value="1"/>
</dbReference>
<dbReference type="SUPFAM" id="SSF56784">
    <property type="entry name" value="HAD-like"/>
    <property type="match status" value="1"/>
</dbReference>
<dbReference type="PANTHER" id="PTHR46191:SF2">
    <property type="entry name" value="HALOACID DEHALOGENASE-LIKE HYDROLASE DOMAIN-CONTAINING PROTEIN 3"/>
    <property type="match status" value="1"/>
</dbReference>
<dbReference type="Gene3D" id="3.40.50.1000">
    <property type="entry name" value="HAD superfamily/HAD-like"/>
    <property type="match status" value="1"/>
</dbReference>
<evidence type="ECO:0000313" key="2">
    <source>
        <dbReference type="Proteomes" id="UP001519308"/>
    </source>
</evidence>
<dbReference type="GO" id="GO:0016787">
    <property type="term" value="F:hydrolase activity"/>
    <property type="evidence" value="ECO:0007669"/>
    <property type="project" value="UniProtKB-KW"/>
</dbReference>
<dbReference type="InterPro" id="IPR023214">
    <property type="entry name" value="HAD_sf"/>
</dbReference>
<dbReference type="Gene3D" id="1.10.150.240">
    <property type="entry name" value="Putative phosphatase, domain 2"/>
    <property type="match status" value="1"/>
</dbReference>
<dbReference type="Pfam" id="PF00702">
    <property type="entry name" value="Hydrolase"/>
    <property type="match status" value="1"/>
</dbReference>
<organism evidence="1 2">
    <name type="scientific">Clostridium punense</name>
    <dbReference type="NCBI Taxonomy" id="1054297"/>
    <lineage>
        <taxon>Bacteria</taxon>
        <taxon>Bacillati</taxon>
        <taxon>Bacillota</taxon>
        <taxon>Clostridia</taxon>
        <taxon>Eubacteriales</taxon>
        <taxon>Clostridiaceae</taxon>
        <taxon>Clostridium</taxon>
    </lineage>
</organism>
<name>A0ABS4K8Y8_9CLOT</name>
<dbReference type="Proteomes" id="UP001519308">
    <property type="component" value="Unassembled WGS sequence"/>
</dbReference>
<reference evidence="1 2" key="1">
    <citation type="submission" date="2021-03" db="EMBL/GenBank/DDBJ databases">
        <title>Genomic Encyclopedia of Type Strains, Phase IV (KMG-IV): sequencing the most valuable type-strain genomes for metagenomic binning, comparative biology and taxonomic classification.</title>
        <authorList>
            <person name="Goeker M."/>
        </authorList>
    </citation>
    <scope>NUCLEOTIDE SEQUENCE [LARGE SCALE GENOMIC DNA]</scope>
    <source>
        <strain evidence="1 2">DSM 28650</strain>
    </source>
</reference>
<dbReference type="InterPro" id="IPR006439">
    <property type="entry name" value="HAD-SF_hydro_IA"/>
</dbReference>